<accession>A0A1B6EHQ4</accession>
<keyword evidence="2 8" id="KW-0690">Ribosome biogenesis</keyword>
<dbReference type="GO" id="GO:0000454">
    <property type="term" value="P:snoRNA guided rRNA pseudouridine synthesis"/>
    <property type="evidence" value="ECO:0007669"/>
    <property type="project" value="TreeGrafter"/>
</dbReference>
<keyword evidence="5 8" id="KW-0539">Nucleus</keyword>
<reference evidence="10" key="1">
    <citation type="submission" date="2015-11" db="EMBL/GenBank/DDBJ databases">
        <title>De novo transcriptome assembly of four potential Pierce s Disease insect vectors from Arizona vineyards.</title>
        <authorList>
            <person name="Tassone E.E."/>
        </authorList>
    </citation>
    <scope>NUCLEOTIDE SEQUENCE</scope>
</reference>
<name>A0A1B6EHQ4_9HEMI</name>
<keyword evidence="4 8" id="KW-0694">RNA-binding</keyword>
<evidence type="ECO:0000256" key="9">
    <source>
        <dbReference type="SAM" id="MobiDB-lite"/>
    </source>
</evidence>
<dbReference type="PANTHER" id="PTHR23237:SF6">
    <property type="entry name" value="H_ACA RIBONUCLEOPROTEIN COMPLEX SUBUNIT 1"/>
    <property type="match status" value="1"/>
</dbReference>
<evidence type="ECO:0000256" key="1">
    <source>
        <dbReference type="ARBA" id="ARBA00004604"/>
    </source>
</evidence>
<feature type="region of interest" description="Disordered" evidence="9">
    <location>
        <begin position="66"/>
        <end position="99"/>
    </location>
</feature>
<dbReference type="InterPro" id="IPR007504">
    <property type="entry name" value="H/ACA_rnp_Gar1/Naf1"/>
</dbReference>
<dbReference type="InterPro" id="IPR038664">
    <property type="entry name" value="Gar1/Naf1_Cbf5-bd_sf"/>
</dbReference>
<feature type="non-terminal residue" evidence="10">
    <location>
        <position position="99"/>
    </location>
</feature>
<evidence type="ECO:0000256" key="6">
    <source>
        <dbReference type="ARBA" id="ARBA00023274"/>
    </source>
</evidence>
<dbReference type="SUPFAM" id="SSF50447">
    <property type="entry name" value="Translation proteins"/>
    <property type="match status" value="1"/>
</dbReference>
<feature type="non-terminal residue" evidence="10">
    <location>
        <position position="1"/>
    </location>
</feature>
<evidence type="ECO:0000256" key="4">
    <source>
        <dbReference type="ARBA" id="ARBA00022884"/>
    </source>
</evidence>
<dbReference type="GO" id="GO:0034513">
    <property type="term" value="F:box H/ACA snoRNA binding"/>
    <property type="evidence" value="ECO:0007669"/>
    <property type="project" value="TreeGrafter"/>
</dbReference>
<keyword evidence="3 8" id="KW-0698">rRNA processing</keyword>
<dbReference type="Pfam" id="PF04410">
    <property type="entry name" value="Gar1"/>
    <property type="match status" value="1"/>
</dbReference>
<dbReference type="PANTHER" id="PTHR23237">
    <property type="entry name" value="NUCLEOLAR PROTEIN FAMILY A MEMBER 1 SNORNP PROTEIN GAR1"/>
    <property type="match status" value="1"/>
</dbReference>
<evidence type="ECO:0000256" key="8">
    <source>
        <dbReference type="RuleBase" id="RU364004"/>
    </source>
</evidence>
<evidence type="ECO:0000256" key="3">
    <source>
        <dbReference type="ARBA" id="ARBA00022552"/>
    </source>
</evidence>
<dbReference type="Gene3D" id="2.40.10.230">
    <property type="entry name" value="Probable tRNA pseudouridine synthase domain"/>
    <property type="match status" value="1"/>
</dbReference>
<dbReference type="GO" id="GO:0031429">
    <property type="term" value="C:box H/ACA snoRNP complex"/>
    <property type="evidence" value="ECO:0007669"/>
    <property type="project" value="TreeGrafter"/>
</dbReference>
<protein>
    <recommendedName>
        <fullName evidence="8">H/ACA ribonucleoprotein complex subunit</fullName>
    </recommendedName>
</protein>
<dbReference type="InterPro" id="IPR009000">
    <property type="entry name" value="Transl_B-barrel_sf"/>
</dbReference>
<comment type="subunit">
    <text evidence="8">Component of the small nucleolar ribonucleoprotein particles containing H/ACA-type snoRNAs (H/ACA snoRNPs).</text>
</comment>
<evidence type="ECO:0000256" key="2">
    <source>
        <dbReference type="ARBA" id="ARBA00022517"/>
    </source>
</evidence>
<keyword evidence="6 8" id="KW-0687">Ribonucleoprotein</keyword>
<sequence length="99" mass="10912">VPFFNAPIYFENKQMIGKVDEIFGPFRDYYFSVRPIENVNASSFDVKTKVFVESTKLLPIDRFIPKEEGPKIKGPKRKKVKGEGGGGGRGSSRGGRGGG</sequence>
<evidence type="ECO:0000256" key="7">
    <source>
        <dbReference type="ARBA" id="ARBA00038293"/>
    </source>
</evidence>
<dbReference type="EMBL" id="GECZ01032339">
    <property type="protein sequence ID" value="JAS37430.1"/>
    <property type="molecule type" value="Transcribed_RNA"/>
</dbReference>
<comment type="similarity">
    <text evidence="7 8">Belongs to the GAR1 family.</text>
</comment>
<comment type="function">
    <text evidence="8">Required for ribosome biogenesis. Part of a complex which catalyzes pseudouridylation of rRNA. This involves the isomerization of uridine such that the ribose is subsequently attached to C5, instead of the normal N1. Pseudouridine ("psi") residues may serve to stabilize the conformation of rRNAs.</text>
</comment>
<evidence type="ECO:0000313" key="10">
    <source>
        <dbReference type="EMBL" id="JAS37430.1"/>
    </source>
</evidence>
<feature type="compositionally biased region" description="Gly residues" evidence="9">
    <location>
        <begin position="83"/>
        <end position="99"/>
    </location>
</feature>
<comment type="subcellular location">
    <subcellularLocation>
        <location evidence="1 8">Nucleus</location>
        <location evidence="1 8">Nucleolus</location>
    </subcellularLocation>
</comment>
<gene>
    <name evidence="10" type="ORF">g.50637</name>
</gene>
<organism evidence="10">
    <name type="scientific">Cuerna arida</name>
    <dbReference type="NCBI Taxonomy" id="1464854"/>
    <lineage>
        <taxon>Eukaryota</taxon>
        <taxon>Metazoa</taxon>
        <taxon>Ecdysozoa</taxon>
        <taxon>Arthropoda</taxon>
        <taxon>Hexapoda</taxon>
        <taxon>Insecta</taxon>
        <taxon>Pterygota</taxon>
        <taxon>Neoptera</taxon>
        <taxon>Paraneoptera</taxon>
        <taxon>Hemiptera</taxon>
        <taxon>Auchenorrhyncha</taxon>
        <taxon>Membracoidea</taxon>
        <taxon>Cicadellidae</taxon>
        <taxon>Cicadellinae</taxon>
        <taxon>Proconiini</taxon>
        <taxon>Cuerna</taxon>
    </lineage>
</organism>
<dbReference type="AlphaFoldDB" id="A0A1B6EHQ4"/>
<proteinExistence type="inferred from homology"/>
<evidence type="ECO:0000256" key="5">
    <source>
        <dbReference type="ARBA" id="ARBA00023242"/>
    </source>
</evidence>